<proteinExistence type="predicted"/>
<accession>A0ABP8EWS3</accession>
<protein>
    <submittedName>
        <fullName evidence="1">Uncharacterized protein</fullName>
    </submittedName>
</protein>
<dbReference type="RefSeq" id="WP_345041903.1">
    <property type="nucleotide sequence ID" value="NZ_BAABBA010000012.1"/>
</dbReference>
<reference evidence="2" key="1">
    <citation type="journal article" date="2019" name="Int. J. Syst. Evol. Microbiol.">
        <title>The Global Catalogue of Microorganisms (GCM) 10K type strain sequencing project: providing services to taxonomists for standard genome sequencing and annotation.</title>
        <authorList>
            <consortium name="The Broad Institute Genomics Platform"/>
            <consortium name="The Broad Institute Genome Sequencing Center for Infectious Disease"/>
            <person name="Wu L."/>
            <person name="Ma J."/>
        </authorList>
    </citation>
    <scope>NUCLEOTIDE SEQUENCE [LARGE SCALE GENOMIC DNA]</scope>
    <source>
        <strain evidence="2">JCM 17459</strain>
    </source>
</reference>
<dbReference type="EMBL" id="BAABBA010000012">
    <property type="protein sequence ID" value="GAA4288247.1"/>
    <property type="molecule type" value="Genomic_DNA"/>
</dbReference>
<evidence type="ECO:0000313" key="2">
    <source>
        <dbReference type="Proteomes" id="UP001499841"/>
    </source>
</evidence>
<keyword evidence="2" id="KW-1185">Reference proteome</keyword>
<gene>
    <name evidence="1" type="ORF">GCM10022262_26070</name>
</gene>
<evidence type="ECO:0000313" key="1">
    <source>
        <dbReference type="EMBL" id="GAA4288247.1"/>
    </source>
</evidence>
<comment type="caution">
    <text evidence="1">The sequence shown here is derived from an EMBL/GenBank/DDBJ whole genome shotgun (WGS) entry which is preliminary data.</text>
</comment>
<sequence length="65" mass="7355">MRSKTVAEARTYYAKEFAGYRRGEPTPYMEKLHFTAGTGTADPDERILSDEELEQAAEEGRQKGL</sequence>
<organism evidence="1 2">
    <name type="scientific">Georgenia daeguensis</name>
    <dbReference type="NCBI Taxonomy" id="908355"/>
    <lineage>
        <taxon>Bacteria</taxon>
        <taxon>Bacillati</taxon>
        <taxon>Actinomycetota</taxon>
        <taxon>Actinomycetes</taxon>
        <taxon>Micrococcales</taxon>
        <taxon>Bogoriellaceae</taxon>
        <taxon>Georgenia</taxon>
    </lineage>
</organism>
<name>A0ABP8EWS3_9MICO</name>
<dbReference type="Proteomes" id="UP001499841">
    <property type="component" value="Unassembled WGS sequence"/>
</dbReference>